<dbReference type="GO" id="GO:0005737">
    <property type="term" value="C:cytoplasm"/>
    <property type="evidence" value="ECO:0007669"/>
    <property type="project" value="TreeGrafter"/>
</dbReference>
<dbReference type="Proteomes" id="UP001151234">
    <property type="component" value="Unassembled WGS sequence"/>
</dbReference>
<dbReference type="PANTHER" id="PTHR48104:SF30">
    <property type="entry name" value="METACASPASE-1"/>
    <property type="match status" value="1"/>
</dbReference>
<evidence type="ECO:0000313" key="2">
    <source>
        <dbReference type="EMBL" id="MDA5400245.1"/>
    </source>
</evidence>
<evidence type="ECO:0000259" key="1">
    <source>
        <dbReference type="Pfam" id="PF00656"/>
    </source>
</evidence>
<dbReference type="SUPFAM" id="SSF53474">
    <property type="entry name" value="alpha/beta-Hydrolases"/>
    <property type="match status" value="1"/>
</dbReference>
<name>A0A9X3UL63_9HYPH</name>
<dbReference type="InterPro" id="IPR011600">
    <property type="entry name" value="Pept_C14_caspase"/>
</dbReference>
<dbReference type="InterPro" id="IPR050452">
    <property type="entry name" value="Metacaspase"/>
</dbReference>
<gene>
    <name evidence="2" type="ORF">OQ273_16830</name>
</gene>
<accession>A0A9X3UL63</accession>
<dbReference type="AlphaFoldDB" id="A0A9X3UL63"/>
<sequence>MTGRTIKVLGVHGLGDHRDGTWMPRWTKAIEESFPLVEGDAVRCDYLNYDDIFFDETDLSGFEIARALWKLSKSGIGSFGRRDRGFLDKVAYWVQKSAGYVVAWVEDDEFQQKTRSRLLETIIEEKPDVLIAHSLGSLIAYNALSHAVARDNPELSSVVSKMILVTIGSQVGNPFVIGNLTTGRLDALPVAFWHHCYNKHDSVFTRPINLANADNFQQTDTPFDIEGAADHAADSYISHPAAIDGIWRPICHQRRIARSFSGVRALRARPAGVSGPSRRALLVGINAYPNEQDRLEGCVNDVFKISAVLQECGFKPEEIRTCLDSRATADGILERLEWLLDEPASGAERVFYFSGHGAQIPEYGEHHEPDRLLETLVPWDFDWTRETAITDDRIFQWYSQLPYDMRLALIFDACHSGGMTRSGSSRPKGLSPPDDIRHRELKWDRKTKMWVSRSFRRLNKDFSDSARDSAAFFGKDGATERLGRATMLRTMSVGEYKKAKKKQKDKPVGPYLPLIIQACAENELAYEYVDGVTSYGAFTYSLVSILRRKTQKGKKVTFEQLVKLARNQLKDLQYDQVPQILGPTAIKKARVPWLE</sequence>
<feature type="domain" description="Peptidase C14 caspase" evidence="1">
    <location>
        <begin position="278"/>
        <end position="586"/>
    </location>
</feature>
<dbReference type="GO" id="GO:0004197">
    <property type="term" value="F:cysteine-type endopeptidase activity"/>
    <property type="evidence" value="ECO:0007669"/>
    <property type="project" value="InterPro"/>
</dbReference>
<dbReference type="EMBL" id="JAPJZI010000001">
    <property type="protein sequence ID" value="MDA5400245.1"/>
    <property type="molecule type" value="Genomic_DNA"/>
</dbReference>
<protein>
    <submittedName>
        <fullName evidence="2">Caspase family protein</fullName>
    </submittedName>
</protein>
<evidence type="ECO:0000313" key="3">
    <source>
        <dbReference type="Proteomes" id="UP001151234"/>
    </source>
</evidence>
<dbReference type="Pfam" id="PF00656">
    <property type="entry name" value="Peptidase_C14"/>
    <property type="match status" value="1"/>
</dbReference>
<dbReference type="SUPFAM" id="SSF52129">
    <property type="entry name" value="Caspase-like"/>
    <property type="match status" value="1"/>
</dbReference>
<organism evidence="2 3">
    <name type="scientific">Hoeflea prorocentri</name>
    <dbReference type="NCBI Taxonomy" id="1922333"/>
    <lineage>
        <taxon>Bacteria</taxon>
        <taxon>Pseudomonadati</taxon>
        <taxon>Pseudomonadota</taxon>
        <taxon>Alphaproteobacteria</taxon>
        <taxon>Hyphomicrobiales</taxon>
        <taxon>Rhizobiaceae</taxon>
        <taxon>Hoeflea</taxon>
    </lineage>
</organism>
<dbReference type="InterPro" id="IPR029058">
    <property type="entry name" value="AB_hydrolase_fold"/>
</dbReference>
<dbReference type="RefSeq" id="WP_267991687.1">
    <property type="nucleotide sequence ID" value="NZ_JAPJZI010000001.1"/>
</dbReference>
<reference evidence="2" key="1">
    <citation type="submission" date="2022-11" db="EMBL/GenBank/DDBJ databases">
        <title>Draft genome sequence of Hoeflea poritis E7-10 and Hoeflea prorocentri PM5-8, separated from scleractinian coral Porites lutea and marine dinoflagellate.</title>
        <authorList>
            <person name="Zhang G."/>
            <person name="Wei Q."/>
            <person name="Cai L."/>
        </authorList>
    </citation>
    <scope>NUCLEOTIDE SEQUENCE</scope>
    <source>
        <strain evidence="2">PM5-8</strain>
    </source>
</reference>
<keyword evidence="3" id="KW-1185">Reference proteome</keyword>
<dbReference type="Gene3D" id="3.40.50.1460">
    <property type="match status" value="1"/>
</dbReference>
<dbReference type="InterPro" id="IPR029030">
    <property type="entry name" value="Caspase-like_dom_sf"/>
</dbReference>
<comment type="caution">
    <text evidence="2">The sequence shown here is derived from an EMBL/GenBank/DDBJ whole genome shotgun (WGS) entry which is preliminary data.</text>
</comment>
<dbReference type="PANTHER" id="PTHR48104">
    <property type="entry name" value="METACASPASE-4"/>
    <property type="match status" value="1"/>
</dbReference>
<dbReference type="GO" id="GO:0006508">
    <property type="term" value="P:proteolysis"/>
    <property type="evidence" value="ECO:0007669"/>
    <property type="project" value="InterPro"/>
</dbReference>
<proteinExistence type="predicted"/>